<dbReference type="SUPFAM" id="SSF52218">
    <property type="entry name" value="Flavoproteins"/>
    <property type="match status" value="1"/>
</dbReference>
<dbReference type="InterPro" id="IPR005025">
    <property type="entry name" value="FMN_Rdtase-like_dom"/>
</dbReference>
<feature type="domain" description="NADPH-dependent FMN reductase-like" evidence="4">
    <location>
        <begin position="5"/>
        <end position="161"/>
    </location>
</feature>
<evidence type="ECO:0000256" key="2">
    <source>
        <dbReference type="ARBA" id="ARBA00022643"/>
    </source>
</evidence>
<evidence type="ECO:0000256" key="1">
    <source>
        <dbReference type="ARBA" id="ARBA00022630"/>
    </source>
</evidence>
<gene>
    <name evidence="5" type="ORF">FOE67_26995</name>
</gene>
<dbReference type="Proteomes" id="UP000530234">
    <property type="component" value="Unassembled WGS sequence"/>
</dbReference>
<proteinExistence type="predicted"/>
<evidence type="ECO:0000256" key="3">
    <source>
        <dbReference type="ARBA" id="ARBA00023002"/>
    </source>
</evidence>
<accession>A0A7W3T8Q6</accession>
<dbReference type="PANTHER" id="PTHR43408:SF2">
    <property type="entry name" value="FMN REDUCTASE (NADPH)"/>
    <property type="match status" value="1"/>
</dbReference>
<evidence type="ECO:0000259" key="4">
    <source>
        <dbReference type="Pfam" id="PF03358"/>
    </source>
</evidence>
<evidence type="ECO:0000313" key="6">
    <source>
        <dbReference type="Proteomes" id="UP000530234"/>
    </source>
</evidence>
<dbReference type="Pfam" id="PF03358">
    <property type="entry name" value="FMN_red"/>
    <property type="match status" value="1"/>
</dbReference>
<dbReference type="RefSeq" id="WP_182667537.1">
    <property type="nucleotide sequence ID" value="NZ_VKHS01001421.1"/>
</dbReference>
<dbReference type="AlphaFoldDB" id="A0A7W3T8Q6"/>
<dbReference type="NCBIfam" id="TIGR04037">
    <property type="entry name" value="LLM_duo_CE1759"/>
    <property type="match status" value="1"/>
</dbReference>
<organism evidence="5 6">
    <name type="scientific">Streptomyces calidiresistens</name>
    <dbReference type="NCBI Taxonomy" id="1485586"/>
    <lineage>
        <taxon>Bacteria</taxon>
        <taxon>Bacillati</taxon>
        <taxon>Actinomycetota</taxon>
        <taxon>Actinomycetes</taxon>
        <taxon>Kitasatosporales</taxon>
        <taxon>Streptomycetaceae</taxon>
        <taxon>Streptomyces</taxon>
    </lineage>
</organism>
<dbReference type="InterPro" id="IPR051814">
    <property type="entry name" value="NAD(P)H-dep_FMN_reductase"/>
</dbReference>
<comment type="caution">
    <text evidence="5">The sequence shown here is derived from an EMBL/GenBank/DDBJ whole genome shotgun (WGS) entry which is preliminary data.</text>
</comment>
<dbReference type="PANTHER" id="PTHR43408">
    <property type="entry name" value="FMN REDUCTASE (NADPH)"/>
    <property type="match status" value="1"/>
</dbReference>
<dbReference type="Gene3D" id="3.40.50.360">
    <property type="match status" value="1"/>
</dbReference>
<evidence type="ECO:0000313" key="5">
    <source>
        <dbReference type="EMBL" id="MBB0233040.1"/>
    </source>
</evidence>
<dbReference type="EMBL" id="VKHS01001421">
    <property type="protein sequence ID" value="MBB0233040.1"/>
    <property type="molecule type" value="Genomic_DNA"/>
</dbReference>
<dbReference type="InterPro" id="IPR029039">
    <property type="entry name" value="Flavoprotein-like_sf"/>
</dbReference>
<dbReference type="GO" id="GO:0016491">
    <property type="term" value="F:oxidoreductase activity"/>
    <property type="evidence" value="ECO:0007669"/>
    <property type="project" value="UniProtKB-KW"/>
</dbReference>
<sequence length="221" mass="22772">MQRTVLAVSAGTGRPSATRLLADRLLTAVREAARSRADTDAAAPRTEVIELREHAVDIASAGVTGFPGAGLRALLDRVRAADGLVVATPVHSASYSGLFKSFFDVLGADEPTALRGVPVLQAATGGTARHSLVLDHAMRPLFSHLGATVLPTGVYAAPEDWGGGSTGRDALGARITRAGAELAAAVLGPVDEGPRPAPGAEGDAEGIVPFERYLDCLLYRS</sequence>
<dbReference type="InterPro" id="IPR023932">
    <property type="entry name" value="CE1759_FMN_reduct"/>
</dbReference>
<name>A0A7W3T8Q6_9ACTN</name>
<reference evidence="6" key="1">
    <citation type="submission" date="2019-10" db="EMBL/GenBank/DDBJ databases">
        <title>Streptomyces sp. nov., a novel actinobacterium isolated from alkaline environment.</title>
        <authorList>
            <person name="Golinska P."/>
        </authorList>
    </citation>
    <scope>NUCLEOTIDE SEQUENCE [LARGE SCALE GENOMIC DNA]</scope>
    <source>
        <strain evidence="6">DSM 42108</strain>
    </source>
</reference>
<feature type="non-terminal residue" evidence="5">
    <location>
        <position position="221"/>
    </location>
</feature>
<keyword evidence="3" id="KW-0560">Oxidoreductase</keyword>
<keyword evidence="6" id="KW-1185">Reference proteome</keyword>
<keyword evidence="2" id="KW-0288">FMN</keyword>
<keyword evidence="1" id="KW-0285">Flavoprotein</keyword>
<protein>
    <submittedName>
        <fullName evidence="5">Oxidoreductase</fullName>
    </submittedName>
</protein>